<comment type="subcellular location">
    <subcellularLocation>
        <location evidence="1">Nucleus</location>
    </subcellularLocation>
</comment>
<evidence type="ECO:0000256" key="2">
    <source>
        <dbReference type="ARBA" id="ARBA00023242"/>
    </source>
</evidence>
<feature type="region of interest" description="Disordered" evidence="3">
    <location>
        <begin position="780"/>
        <end position="837"/>
    </location>
</feature>
<evidence type="ECO:0000259" key="4">
    <source>
        <dbReference type="PROSITE" id="PS50048"/>
    </source>
</evidence>
<evidence type="ECO:0000256" key="1">
    <source>
        <dbReference type="ARBA" id="ARBA00004123"/>
    </source>
</evidence>
<evidence type="ECO:0000256" key="3">
    <source>
        <dbReference type="SAM" id="MobiDB-lite"/>
    </source>
</evidence>
<feature type="region of interest" description="Disordered" evidence="3">
    <location>
        <begin position="248"/>
        <end position="287"/>
    </location>
</feature>
<dbReference type="Gene3D" id="4.10.240.10">
    <property type="entry name" value="Zn(2)-C6 fungal-type DNA-binding domain"/>
    <property type="match status" value="1"/>
</dbReference>
<dbReference type="STRING" id="71717.A0A4Y7SUH6"/>
<feature type="region of interest" description="Disordered" evidence="3">
    <location>
        <begin position="171"/>
        <end position="215"/>
    </location>
</feature>
<gene>
    <name evidence="5" type="ORF">FA13DRAFT_1158874</name>
</gene>
<feature type="compositionally biased region" description="Low complexity" evidence="3">
    <location>
        <begin position="827"/>
        <end position="837"/>
    </location>
</feature>
<organism evidence="5 6">
    <name type="scientific">Coprinellus micaceus</name>
    <name type="common">Glistening ink-cap mushroom</name>
    <name type="synonym">Coprinus micaceus</name>
    <dbReference type="NCBI Taxonomy" id="71717"/>
    <lineage>
        <taxon>Eukaryota</taxon>
        <taxon>Fungi</taxon>
        <taxon>Dikarya</taxon>
        <taxon>Basidiomycota</taxon>
        <taxon>Agaricomycotina</taxon>
        <taxon>Agaricomycetes</taxon>
        <taxon>Agaricomycetidae</taxon>
        <taxon>Agaricales</taxon>
        <taxon>Agaricineae</taxon>
        <taxon>Psathyrellaceae</taxon>
        <taxon>Coprinellus</taxon>
    </lineage>
</organism>
<keyword evidence="6" id="KW-1185">Reference proteome</keyword>
<name>A0A4Y7SUH6_COPMI</name>
<feature type="region of interest" description="Disordered" evidence="3">
    <location>
        <begin position="111"/>
        <end position="130"/>
    </location>
</feature>
<feature type="region of interest" description="Disordered" evidence="3">
    <location>
        <begin position="361"/>
        <end position="454"/>
    </location>
</feature>
<feature type="compositionally biased region" description="Basic and acidic residues" evidence="3">
    <location>
        <begin position="171"/>
        <end position="181"/>
    </location>
</feature>
<proteinExistence type="predicted"/>
<feature type="domain" description="Zn(2)-C6 fungal-type" evidence="4">
    <location>
        <begin position="7"/>
        <end position="35"/>
    </location>
</feature>
<dbReference type="OrthoDB" id="2269373at2759"/>
<dbReference type="Proteomes" id="UP000298030">
    <property type="component" value="Unassembled WGS sequence"/>
</dbReference>
<dbReference type="PANTHER" id="PTHR31001">
    <property type="entry name" value="UNCHARACTERIZED TRANSCRIPTIONAL REGULATORY PROTEIN"/>
    <property type="match status" value="1"/>
</dbReference>
<dbReference type="InterPro" id="IPR036864">
    <property type="entry name" value="Zn2-C6_fun-type_DNA-bd_sf"/>
</dbReference>
<feature type="region of interest" description="Disordered" evidence="3">
    <location>
        <begin position="671"/>
        <end position="703"/>
    </location>
</feature>
<reference evidence="5 6" key="1">
    <citation type="journal article" date="2019" name="Nat. Ecol. Evol.">
        <title>Megaphylogeny resolves global patterns of mushroom evolution.</title>
        <authorList>
            <person name="Varga T."/>
            <person name="Krizsan K."/>
            <person name="Foldi C."/>
            <person name="Dima B."/>
            <person name="Sanchez-Garcia M."/>
            <person name="Sanchez-Ramirez S."/>
            <person name="Szollosi G.J."/>
            <person name="Szarkandi J.G."/>
            <person name="Papp V."/>
            <person name="Albert L."/>
            <person name="Andreopoulos W."/>
            <person name="Angelini C."/>
            <person name="Antonin V."/>
            <person name="Barry K.W."/>
            <person name="Bougher N.L."/>
            <person name="Buchanan P."/>
            <person name="Buyck B."/>
            <person name="Bense V."/>
            <person name="Catcheside P."/>
            <person name="Chovatia M."/>
            <person name="Cooper J."/>
            <person name="Damon W."/>
            <person name="Desjardin D."/>
            <person name="Finy P."/>
            <person name="Geml J."/>
            <person name="Haridas S."/>
            <person name="Hughes K."/>
            <person name="Justo A."/>
            <person name="Karasinski D."/>
            <person name="Kautmanova I."/>
            <person name="Kiss B."/>
            <person name="Kocsube S."/>
            <person name="Kotiranta H."/>
            <person name="LaButti K.M."/>
            <person name="Lechner B.E."/>
            <person name="Liimatainen K."/>
            <person name="Lipzen A."/>
            <person name="Lukacs Z."/>
            <person name="Mihaltcheva S."/>
            <person name="Morgado L.N."/>
            <person name="Niskanen T."/>
            <person name="Noordeloos M.E."/>
            <person name="Ohm R.A."/>
            <person name="Ortiz-Santana B."/>
            <person name="Ovrebo C."/>
            <person name="Racz N."/>
            <person name="Riley R."/>
            <person name="Savchenko A."/>
            <person name="Shiryaev A."/>
            <person name="Soop K."/>
            <person name="Spirin V."/>
            <person name="Szebenyi C."/>
            <person name="Tomsovsky M."/>
            <person name="Tulloss R.E."/>
            <person name="Uehling J."/>
            <person name="Grigoriev I.V."/>
            <person name="Vagvolgyi C."/>
            <person name="Papp T."/>
            <person name="Martin F.M."/>
            <person name="Miettinen O."/>
            <person name="Hibbett D.S."/>
            <person name="Nagy L.G."/>
        </authorList>
    </citation>
    <scope>NUCLEOTIDE SEQUENCE [LARGE SCALE GENOMIC DNA]</scope>
    <source>
        <strain evidence="5 6">FP101781</strain>
    </source>
</reference>
<dbReference type="AlphaFoldDB" id="A0A4Y7SUH6"/>
<evidence type="ECO:0000313" key="6">
    <source>
        <dbReference type="Proteomes" id="UP000298030"/>
    </source>
</evidence>
<dbReference type="CDD" id="cd00067">
    <property type="entry name" value="GAL4"/>
    <property type="match status" value="1"/>
</dbReference>
<dbReference type="GO" id="GO:0008270">
    <property type="term" value="F:zinc ion binding"/>
    <property type="evidence" value="ECO:0007669"/>
    <property type="project" value="InterPro"/>
</dbReference>
<dbReference type="PROSITE" id="PS50048">
    <property type="entry name" value="ZN2_CY6_FUNGAL_2"/>
    <property type="match status" value="1"/>
</dbReference>
<keyword evidence="2" id="KW-0539">Nucleus</keyword>
<accession>A0A4Y7SUH6</accession>
<dbReference type="GO" id="GO:0005634">
    <property type="term" value="C:nucleus"/>
    <property type="evidence" value="ECO:0007669"/>
    <property type="project" value="UniProtKB-SubCell"/>
</dbReference>
<comment type="caution">
    <text evidence="5">The sequence shown here is derived from an EMBL/GenBank/DDBJ whole genome shotgun (WGS) entry which is preliminary data.</text>
</comment>
<dbReference type="EMBL" id="QPFP01000056">
    <property type="protein sequence ID" value="TEB25516.1"/>
    <property type="molecule type" value="Genomic_DNA"/>
</dbReference>
<feature type="compositionally biased region" description="Basic and acidic residues" evidence="3">
    <location>
        <begin position="425"/>
        <end position="439"/>
    </location>
</feature>
<dbReference type="InterPro" id="IPR050613">
    <property type="entry name" value="Sec_Metabolite_Reg"/>
</dbReference>
<evidence type="ECO:0000313" key="5">
    <source>
        <dbReference type="EMBL" id="TEB25516.1"/>
    </source>
</evidence>
<sequence length="983" mass="106281">MLLTRFQCKRLKLKCDRQQPCGNCKAKEKTDKCLYSQEAASKVDVQSLHNRVMAVEIVLSLVAAGVPVIEYESSHPAVAAEVKKRLDDFLARGGKLIPGPNALKYLNQARNSSDAQDGDDGPAKGSLLSDLHDLPHPYTHVILESEGESFDGFCTCDHDQHDLPASTIEDSGKVKEEDVRGNVDVNMTPETVSQSRPRSPPKAGPTSSSVSLLPDALSDLPPLKVYYPTPQVTEEATPSFYPAVSDSKKAYTGNNSPPVTPSTTERSLPLGKSSGAPRSGPTSKPSVTPALIQCLPASTRCNEMLGTAQTILEDIPIELGLRSRTAALPQELIDKFPGEIAKATGWVALSKRVKRCLNRRKDQALRPPPRHKVTPAASSPIAIPVNPQGPKDRKRAQAAAAVYGRAGDVNFKDKDNAPPPPPIKLDPRIISHQEKERNKPKPPGSTTQSHSSPPLIVDESLPFFAVVCSLLAFGADPAKDRDTSCKESAPYLLALAQQALGLWVDGGEHLATDRTDEAVKEARADYFRACSLAIQFYLMRTSPSVSRSRRDKNSLGPYRHPNERQLVNLMSKMAAQLAAWDYEEGLVPVRDAEEGPPSPGGPEELKLIPKIAVAEGQEARTRLLWQIMFYDACIAGMFQREPFIPRSRHTTTALPTLVPDYREMVADVLKSSNDQDENRSAAGGDSPQPAPADKPALKERREVEEERLRTERFYLGLRARITQLSNFVDRRLAKGYSLEQAAALAGDVQALSEGLPDELRWGIQKAVEGTSSELLANGESLDSVTVSQTPPTSSNAAKGKGKGRAADGSPKPKSARVSLDQDEGEVQSTQSSQEAAASKLRTRTLSCELALMARLLVVRIYSPFAPKLASAPSDSTSSLTIPDGLLDASKAVIRLAKLIHRPGQAHAAPSTILAIYPFDRLVLDATLMCAQHCFGGTVIKKKKDDKVGVQKKDAGSAELMQTIGIGLDLLDAHPGSQDRGIVA</sequence>
<dbReference type="GO" id="GO:0000981">
    <property type="term" value="F:DNA-binding transcription factor activity, RNA polymerase II-specific"/>
    <property type="evidence" value="ECO:0007669"/>
    <property type="project" value="InterPro"/>
</dbReference>
<protein>
    <recommendedName>
        <fullName evidence="4">Zn(2)-C6 fungal-type domain-containing protein</fullName>
    </recommendedName>
</protein>
<feature type="compositionally biased region" description="Low complexity" evidence="3">
    <location>
        <begin position="783"/>
        <end position="798"/>
    </location>
</feature>
<dbReference type="Pfam" id="PF00172">
    <property type="entry name" value="Zn_clus"/>
    <property type="match status" value="1"/>
</dbReference>
<feature type="compositionally biased region" description="Polar residues" evidence="3">
    <location>
        <begin position="188"/>
        <end position="197"/>
    </location>
</feature>
<feature type="compositionally biased region" description="Low complexity" evidence="3">
    <location>
        <begin position="397"/>
        <end position="409"/>
    </location>
</feature>
<dbReference type="InterPro" id="IPR001138">
    <property type="entry name" value="Zn2Cys6_DnaBD"/>
</dbReference>
<feature type="compositionally biased region" description="Polar residues" evidence="3">
    <location>
        <begin position="252"/>
        <end position="266"/>
    </location>
</feature>
<dbReference type="PANTHER" id="PTHR31001:SF89">
    <property type="entry name" value="ZN(2)-C6 FUNGAL-TYPE DOMAIN-CONTAINING PROTEIN"/>
    <property type="match status" value="1"/>
</dbReference>